<evidence type="ECO:0000259" key="3">
    <source>
        <dbReference type="Pfam" id="PF16861"/>
    </source>
</evidence>
<feature type="domain" description="Carbamoyltransferase" evidence="2">
    <location>
        <begin position="139"/>
        <end position="359"/>
    </location>
</feature>
<comment type="caution">
    <text evidence="4">The sequence shown here is derived from an EMBL/GenBank/DDBJ whole genome shotgun (WGS) entry which is preliminary data.</text>
</comment>
<dbReference type="PANTHER" id="PTHR34847">
    <property type="entry name" value="NODULATION PROTEIN U"/>
    <property type="match status" value="1"/>
</dbReference>
<evidence type="ECO:0000256" key="1">
    <source>
        <dbReference type="ARBA" id="ARBA00006129"/>
    </source>
</evidence>
<dbReference type="InterPro" id="IPR051338">
    <property type="entry name" value="NodU/CmcH_Carbamoyltrnsfr"/>
</dbReference>
<dbReference type="Pfam" id="PF16861">
    <property type="entry name" value="Carbam_trans_C"/>
    <property type="match status" value="1"/>
</dbReference>
<keyword evidence="5" id="KW-1185">Reference proteome</keyword>
<gene>
    <name evidence="4" type="ORF">GCM10011583_74520</name>
</gene>
<dbReference type="Gene3D" id="3.90.870.20">
    <property type="entry name" value="Carbamoyltransferase, C-terminal domain"/>
    <property type="match status" value="1"/>
</dbReference>
<sequence>MKILGISGFDTGAEFKRAQLPELNGRELRILQGQDSAAALLVNGTVRAAAAEERFNGLKATGLFPVAAIHDALQSGDVKPQDLDLVAHGFAYRRPPASEGDGHDFHVRRFEQVYDPELQVRLLEEHFPGVDWAERFRPVPHHLAHAASAYYPSGAGESLILVADGMGENESLTVAVGQGSDIEILHTVPVMHSLGTFYGAVTLYLGFDFMLDEYKVMGLASFGDRTRYAKDFGDLVVRHPNGRYAIPLLARNRGLAEQESLRGTLRVLAERFGPAREPGTAIEQRHMDIAAAAQAELEACLLHVLVHYQAETGLRTLSFAGGVALNCTANGAVSRSGLFDAVHIPPGAGDDGTAVGAAMYAAANSQQSTSVARATMPYWGSSYTRAEIRSALDERPDCEATCHDNVADLAAETARALADGEVVAWFQGAMEFGPRALGHRSILADPREGVMRDRINTLIKHREDFRPFAPVVLHDAATRFFEIEPGEEDRYAHMLIATATRPEHRHHLGAVTHVDGSARAQTLRPEHNPELAAVITEFGRITGVEVLLNTSFNLRGQPIVRDPATALETFVRGGLDRLVIGDFSVRRRTNEGVRR</sequence>
<comment type="similarity">
    <text evidence="1">Belongs to the NodU/CmcH family.</text>
</comment>
<dbReference type="InterPro" id="IPR003696">
    <property type="entry name" value="Carbtransf_dom"/>
</dbReference>
<dbReference type="Pfam" id="PF02543">
    <property type="entry name" value="Carbam_trans_N"/>
    <property type="match status" value="1"/>
</dbReference>
<dbReference type="Proteomes" id="UP000660265">
    <property type="component" value="Unassembled WGS sequence"/>
</dbReference>
<evidence type="ECO:0000313" key="5">
    <source>
        <dbReference type="Proteomes" id="UP000660265"/>
    </source>
</evidence>
<evidence type="ECO:0000313" key="4">
    <source>
        <dbReference type="EMBL" id="GGK31823.1"/>
    </source>
</evidence>
<dbReference type="RefSeq" id="WP_189112008.1">
    <property type="nucleotide sequence ID" value="NZ_BMMV01000050.1"/>
</dbReference>
<dbReference type="SUPFAM" id="SSF53067">
    <property type="entry name" value="Actin-like ATPase domain"/>
    <property type="match status" value="1"/>
</dbReference>
<dbReference type="InterPro" id="IPR043129">
    <property type="entry name" value="ATPase_NBD"/>
</dbReference>
<dbReference type="InterPro" id="IPR038152">
    <property type="entry name" value="Carbam_trans_C_sf"/>
</dbReference>
<evidence type="ECO:0000259" key="2">
    <source>
        <dbReference type="Pfam" id="PF02543"/>
    </source>
</evidence>
<feature type="domain" description="Carbamoyltransferase C-terminal" evidence="3">
    <location>
        <begin position="414"/>
        <end position="587"/>
    </location>
</feature>
<dbReference type="PANTHER" id="PTHR34847:SF1">
    <property type="entry name" value="NODULATION PROTEIN U"/>
    <property type="match status" value="1"/>
</dbReference>
<organism evidence="4 5">
    <name type="scientific">Streptomyces camponoticapitis</name>
    <dbReference type="NCBI Taxonomy" id="1616125"/>
    <lineage>
        <taxon>Bacteria</taxon>
        <taxon>Bacillati</taxon>
        <taxon>Actinomycetota</taxon>
        <taxon>Actinomycetes</taxon>
        <taxon>Kitasatosporales</taxon>
        <taxon>Streptomycetaceae</taxon>
        <taxon>Streptomyces</taxon>
    </lineage>
</organism>
<dbReference type="InterPro" id="IPR031730">
    <property type="entry name" value="Carbam_trans_C"/>
</dbReference>
<reference evidence="5" key="1">
    <citation type="journal article" date="2019" name="Int. J. Syst. Evol. Microbiol.">
        <title>The Global Catalogue of Microorganisms (GCM) 10K type strain sequencing project: providing services to taxonomists for standard genome sequencing and annotation.</title>
        <authorList>
            <consortium name="The Broad Institute Genomics Platform"/>
            <consortium name="The Broad Institute Genome Sequencing Center for Infectious Disease"/>
            <person name="Wu L."/>
            <person name="Ma J."/>
        </authorList>
    </citation>
    <scope>NUCLEOTIDE SEQUENCE [LARGE SCALE GENOMIC DNA]</scope>
    <source>
        <strain evidence="5">CGMCC 4.7275</strain>
    </source>
</reference>
<name>A0ABQ2F1V9_9ACTN</name>
<accession>A0ABQ2F1V9</accession>
<protein>
    <submittedName>
        <fullName evidence="4">Carbamoyltransferase</fullName>
    </submittedName>
</protein>
<dbReference type="EMBL" id="BMMV01000050">
    <property type="protein sequence ID" value="GGK31823.1"/>
    <property type="molecule type" value="Genomic_DNA"/>
</dbReference>
<proteinExistence type="inferred from homology"/>
<dbReference type="Gene3D" id="3.30.420.40">
    <property type="match status" value="2"/>
</dbReference>